<keyword evidence="4" id="KW-1185">Reference proteome</keyword>
<protein>
    <recommendedName>
        <fullName evidence="2">Glucose-methanol-choline oxidoreductase C-terminal domain-containing protein</fullName>
    </recommendedName>
</protein>
<organism evidence="3 4">
    <name type="scientific">Mytilus galloprovincialis</name>
    <name type="common">Mediterranean mussel</name>
    <dbReference type="NCBI Taxonomy" id="29158"/>
    <lineage>
        <taxon>Eukaryota</taxon>
        <taxon>Metazoa</taxon>
        <taxon>Spiralia</taxon>
        <taxon>Lophotrochozoa</taxon>
        <taxon>Mollusca</taxon>
        <taxon>Bivalvia</taxon>
        <taxon>Autobranchia</taxon>
        <taxon>Pteriomorphia</taxon>
        <taxon>Mytilida</taxon>
        <taxon>Mytiloidea</taxon>
        <taxon>Mytilidae</taxon>
        <taxon>Mytilinae</taxon>
        <taxon>Mytilus</taxon>
    </lineage>
</organism>
<name>A0A8B6CG59_MYTGA</name>
<dbReference type="EMBL" id="UYJE01001758">
    <property type="protein sequence ID" value="VDI04897.1"/>
    <property type="molecule type" value="Genomic_DNA"/>
</dbReference>
<comment type="similarity">
    <text evidence="1">Belongs to the GMC oxidoreductase family.</text>
</comment>
<evidence type="ECO:0000313" key="3">
    <source>
        <dbReference type="EMBL" id="VDI04897.1"/>
    </source>
</evidence>
<gene>
    <name evidence="3" type="ORF">MGAL_10B009982</name>
</gene>
<feature type="domain" description="Glucose-methanol-choline oxidoreductase C-terminal" evidence="2">
    <location>
        <begin position="67"/>
        <end position="153"/>
    </location>
</feature>
<evidence type="ECO:0000313" key="4">
    <source>
        <dbReference type="Proteomes" id="UP000596742"/>
    </source>
</evidence>
<dbReference type="GO" id="GO:0050660">
    <property type="term" value="F:flavin adenine dinucleotide binding"/>
    <property type="evidence" value="ECO:0007669"/>
    <property type="project" value="InterPro"/>
</dbReference>
<dbReference type="SUPFAM" id="SSF51905">
    <property type="entry name" value="FAD/NAD(P)-binding domain"/>
    <property type="match status" value="1"/>
</dbReference>
<dbReference type="PANTHER" id="PTHR11552">
    <property type="entry name" value="GLUCOSE-METHANOL-CHOLINE GMC OXIDOREDUCTASE"/>
    <property type="match status" value="1"/>
</dbReference>
<dbReference type="InterPro" id="IPR036188">
    <property type="entry name" value="FAD/NAD-bd_sf"/>
</dbReference>
<dbReference type="Pfam" id="PF05199">
    <property type="entry name" value="GMC_oxred_C"/>
    <property type="match status" value="1"/>
</dbReference>
<comment type="caution">
    <text evidence="3">The sequence shown here is derived from an EMBL/GenBank/DDBJ whole genome shotgun (WGS) entry which is preliminary data.</text>
</comment>
<evidence type="ECO:0000256" key="1">
    <source>
        <dbReference type="ARBA" id="ARBA00010790"/>
    </source>
</evidence>
<feature type="non-terminal residue" evidence="3">
    <location>
        <position position="195"/>
    </location>
</feature>
<accession>A0A8B6CG59</accession>
<dbReference type="GO" id="GO:0016614">
    <property type="term" value="F:oxidoreductase activity, acting on CH-OH group of donors"/>
    <property type="evidence" value="ECO:0007669"/>
    <property type="project" value="InterPro"/>
</dbReference>
<dbReference type="InterPro" id="IPR012132">
    <property type="entry name" value="GMC_OxRdtase"/>
</dbReference>
<evidence type="ECO:0000259" key="2">
    <source>
        <dbReference type="Pfam" id="PF05199"/>
    </source>
</evidence>
<dbReference type="InterPro" id="IPR007867">
    <property type="entry name" value="GMC_OxRtase_C"/>
</dbReference>
<proteinExistence type="inferred from homology"/>
<dbReference type="Gene3D" id="3.50.50.60">
    <property type="entry name" value="FAD/NAD(P)-binding domain"/>
    <property type="match status" value="2"/>
</dbReference>
<dbReference type="Proteomes" id="UP000596742">
    <property type="component" value="Unassembled WGS sequence"/>
</dbReference>
<reference evidence="3" key="1">
    <citation type="submission" date="2018-11" db="EMBL/GenBank/DDBJ databases">
        <authorList>
            <person name="Alioto T."/>
            <person name="Alioto T."/>
        </authorList>
    </citation>
    <scope>NUCLEOTIDE SEQUENCE</scope>
</reference>
<sequence>ILIYNKKAIGVEFVRDGQKQEVLARREVILSAGTIGSAHILMLSGIGPREHLQNMKTKAWQSIGATLVRNDAPGNCDDSIFDSDKYWKCIGRHFLGSATHIVGTCRIGSAHNSSAVVDPRLRVIGIENLRVADASIMRNIPSGEPNAPTMMIGEKAADIIKQDNGGHYSHNYKGKHSRNNQRRYVKYTKQLMRYY</sequence>
<dbReference type="AlphaFoldDB" id="A0A8B6CG59"/>
<dbReference type="OrthoDB" id="269227at2759"/>
<dbReference type="PANTHER" id="PTHR11552:SF147">
    <property type="entry name" value="CHOLINE DEHYDROGENASE, MITOCHONDRIAL"/>
    <property type="match status" value="1"/>
</dbReference>
<dbReference type="Gene3D" id="3.30.560.10">
    <property type="entry name" value="Glucose Oxidase, domain 3"/>
    <property type="match status" value="1"/>
</dbReference>